<dbReference type="EMBL" id="JACIEC010000001">
    <property type="protein sequence ID" value="MBB4141833.1"/>
    <property type="molecule type" value="Genomic_DNA"/>
</dbReference>
<evidence type="ECO:0000259" key="4">
    <source>
        <dbReference type="Pfam" id="PF00248"/>
    </source>
</evidence>
<reference evidence="5 6" key="1">
    <citation type="submission" date="2020-08" db="EMBL/GenBank/DDBJ databases">
        <title>Genomic Encyclopedia of Type Strains, Phase IV (KMG-IV): sequencing the most valuable type-strain genomes for metagenomic binning, comparative biology and taxonomic classification.</title>
        <authorList>
            <person name="Goeker M."/>
        </authorList>
    </citation>
    <scope>NUCLEOTIDE SEQUENCE [LARGE SCALE GENOMIC DNA]</scope>
    <source>
        <strain evidence="5 6">DSM 29514</strain>
    </source>
</reference>
<feature type="site" description="Lowers pKa of active site Tyr" evidence="3">
    <location>
        <position position="82"/>
    </location>
</feature>
<dbReference type="Gene3D" id="3.20.20.100">
    <property type="entry name" value="NADP-dependent oxidoreductase domain"/>
    <property type="match status" value="1"/>
</dbReference>
<dbReference type="AlphaFoldDB" id="A0A7W6LEI7"/>
<sequence>MRDDLPTVSFPNTITVPALGIGTWKMGEDPDKVPDEVNSIRAALESGWSVVDTAEMYGEGGAELVVGAALRGCRDKAFVVSKVYPWNASTRGVQDACARSLERLAIDKIDLYLLHWRGDVPLTETVAGMEILRQQGMIGAWGVSNFDVDDMEELFSIPGGENCAANQVLYNAARRGIEFDLLPWCQERGLPMMAYSPLGQGDLLHHQEIIRLSKAYQATPAQIALAFVLERDGVLAIPKTSRPDRIHELSEAVDLEISDEDWAELDRALPPPAAKKPLEMI</sequence>
<dbReference type="InterPro" id="IPR023210">
    <property type="entry name" value="NADP_OxRdtase_dom"/>
</dbReference>
<dbReference type="GO" id="GO:0016491">
    <property type="term" value="F:oxidoreductase activity"/>
    <property type="evidence" value="ECO:0007669"/>
    <property type="project" value="InterPro"/>
</dbReference>
<dbReference type="PIRSF" id="PIRSF000097">
    <property type="entry name" value="AKR"/>
    <property type="match status" value="1"/>
</dbReference>
<accession>A0A7W6LEI7</accession>
<dbReference type="PRINTS" id="PR00069">
    <property type="entry name" value="ALDKETRDTASE"/>
</dbReference>
<protein>
    <submittedName>
        <fullName evidence="5">Diketogulonate reductase-like aldo/keto reductase</fullName>
    </submittedName>
</protein>
<dbReference type="Pfam" id="PF00248">
    <property type="entry name" value="Aldo_ket_red"/>
    <property type="match status" value="1"/>
</dbReference>
<dbReference type="RefSeq" id="WP_165135480.1">
    <property type="nucleotide sequence ID" value="NZ_CP049250.1"/>
</dbReference>
<feature type="active site" description="Proton donor" evidence="1">
    <location>
        <position position="57"/>
    </location>
</feature>
<evidence type="ECO:0000256" key="1">
    <source>
        <dbReference type="PIRSR" id="PIRSR000097-1"/>
    </source>
</evidence>
<comment type="caution">
    <text evidence="5">The sequence shown here is derived from an EMBL/GenBank/DDBJ whole genome shotgun (WGS) entry which is preliminary data.</text>
</comment>
<dbReference type="InterPro" id="IPR036812">
    <property type="entry name" value="NAD(P)_OxRdtase_dom_sf"/>
</dbReference>
<evidence type="ECO:0000256" key="3">
    <source>
        <dbReference type="PIRSR" id="PIRSR000097-3"/>
    </source>
</evidence>
<gene>
    <name evidence="5" type="ORF">GGQ72_000332</name>
</gene>
<dbReference type="PANTHER" id="PTHR43638:SF3">
    <property type="entry name" value="ALDEHYDE REDUCTASE"/>
    <property type="match status" value="1"/>
</dbReference>
<feature type="domain" description="NADP-dependent oxidoreductase" evidence="4">
    <location>
        <begin position="19"/>
        <end position="268"/>
    </location>
</feature>
<dbReference type="PANTHER" id="PTHR43638">
    <property type="entry name" value="OXIDOREDUCTASE, ALDO/KETO REDUCTASE FAMILY PROTEIN"/>
    <property type="match status" value="1"/>
</dbReference>
<dbReference type="Proteomes" id="UP000519897">
    <property type="component" value="Unassembled WGS sequence"/>
</dbReference>
<evidence type="ECO:0000256" key="2">
    <source>
        <dbReference type="PIRSR" id="PIRSR000097-2"/>
    </source>
</evidence>
<dbReference type="InterPro" id="IPR020471">
    <property type="entry name" value="AKR"/>
</dbReference>
<evidence type="ECO:0000313" key="6">
    <source>
        <dbReference type="Proteomes" id="UP000519897"/>
    </source>
</evidence>
<proteinExistence type="predicted"/>
<name>A0A7W6LEI7_9HYPH</name>
<keyword evidence="6" id="KW-1185">Reference proteome</keyword>
<organism evidence="5 6">
    <name type="scientific">Rhizobium rhizoryzae</name>
    <dbReference type="NCBI Taxonomy" id="451876"/>
    <lineage>
        <taxon>Bacteria</taxon>
        <taxon>Pseudomonadati</taxon>
        <taxon>Pseudomonadota</taxon>
        <taxon>Alphaproteobacteria</taxon>
        <taxon>Hyphomicrobiales</taxon>
        <taxon>Rhizobiaceae</taxon>
        <taxon>Rhizobium/Agrobacterium group</taxon>
        <taxon>Rhizobium</taxon>
    </lineage>
</organism>
<evidence type="ECO:0000313" key="5">
    <source>
        <dbReference type="EMBL" id="MBB4141833.1"/>
    </source>
</evidence>
<feature type="binding site" evidence="2">
    <location>
        <position position="115"/>
    </location>
    <ligand>
        <name>substrate</name>
    </ligand>
</feature>
<dbReference type="SUPFAM" id="SSF51430">
    <property type="entry name" value="NAD(P)-linked oxidoreductase"/>
    <property type="match status" value="1"/>
</dbReference>
<dbReference type="CDD" id="cd19138">
    <property type="entry name" value="AKR_YeaE"/>
    <property type="match status" value="1"/>
</dbReference>